<evidence type="ECO:0000256" key="6">
    <source>
        <dbReference type="ARBA" id="ARBA00023118"/>
    </source>
</evidence>
<organism evidence="11 12">
    <name type="scientific">Desulfoplanes formicivorans</name>
    <dbReference type="NCBI Taxonomy" id="1592317"/>
    <lineage>
        <taxon>Bacteria</taxon>
        <taxon>Pseudomonadati</taxon>
        <taxon>Thermodesulfobacteriota</taxon>
        <taxon>Desulfovibrionia</taxon>
        <taxon>Desulfovibrionales</taxon>
        <taxon>Desulfoplanaceae</taxon>
        <taxon>Desulfoplanes</taxon>
    </lineage>
</organism>
<keyword evidence="2 10" id="KW-0479">Metal-binding</keyword>
<dbReference type="InterPro" id="IPR042211">
    <property type="entry name" value="CRISPR-assoc_Cas1_N"/>
</dbReference>
<name>A0A194AJD3_9BACT</name>
<evidence type="ECO:0000256" key="9">
    <source>
        <dbReference type="ARBA" id="ARBA00038592"/>
    </source>
</evidence>
<dbReference type="PANTHER" id="PTHR34353">
    <property type="entry name" value="CRISPR-ASSOCIATED ENDONUCLEASE CAS1 1"/>
    <property type="match status" value="1"/>
</dbReference>
<keyword evidence="6 10" id="KW-0051">Antiviral defense</keyword>
<feature type="binding site" evidence="10">
    <location>
        <position position="234"/>
    </location>
    <ligand>
        <name>Mn(2+)</name>
        <dbReference type="ChEBI" id="CHEBI:29035"/>
    </ligand>
</feature>
<keyword evidence="1 10" id="KW-0540">Nuclease</keyword>
<accession>A0A194AJD3</accession>
<evidence type="ECO:0000313" key="12">
    <source>
        <dbReference type="Proteomes" id="UP000095200"/>
    </source>
</evidence>
<dbReference type="InterPro" id="IPR019856">
    <property type="entry name" value="CRISPR-assoc_Cas1_DVULG"/>
</dbReference>
<dbReference type="InterPro" id="IPR042206">
    <property type="entry name" value="CRISPR-assoc_Cas1_C"/>
</dbReference>
<sequence length="343" mass="38514">MKKHLNTLFITTQGTYLAKEGECVVVLVEKKARARIPIHTLNSIVCFGQVSYSPYLLGHCAENNVSLSHLTEYGKFLANMQGPVSGNVLLRREQYRKADDPDACGKITKGLLAGKIANCRTVLQRGARDHGDKGNKDYLRRAADQLTLGMQRLKSVNSVDSLRGIEGDAANTYFGVFNHLITSKDPCFCFSGRNRRPPLDAPNCLLSFIYTLLVHDVRSALECVGLDPAVGYLHKDRPGRPSLALDLMEEFRPFFADRLALTLINRGQITSKGFQVTDSGAVHMSEDARKTLLVAYQNRKQEEVMHPFLREKMTIGMLWHIQARLLARHLRGDLDAYPPFVWK</sequence>
<dbReference type="GO" id="GO:0003677">
    <property type="term" value="F:DNA binding"/>
    <property type="evidence" value="ECO:0007669"/>
    <property type="project" value="UniProtKB-KW"/>
</dbReference>
<keyword evidence="4 10" id="KW-0378">Hydrolase</keyword>
<comment type="cofactor">
    <cofactor evidence="10">
        <name>Mg(2+)</name>
        <dbReference type="ChEBI" id="CHEBI:18420"/>
    </cofactor>
    <cofactor evidence="10">
        <name>Mn(2+)</name>
        <dbReference type="ChEBI" id="CHEBI:29035"/>
    </cofactor>
</comment>
<dbReference type="Pfam" id="PF01867">
    <property type="entry name" value="Cas_Cas1"/>
    <property type="match status" value="1"/>
</dbReference>
<evidence type="ECO:0000256" key="3">
    <source>
        <dbReference type="ARBA" id="ARBA00022759"/>
    </source>
</evidence>
<evidence type="ECO:0000256" key="8">
    <source>
        <dbReference type="ARBA" id="ARBA00023211"/>
    </source>
</evidence>
<dbReference type="PANTHER" id="PTHR34353:SF2">
    <property type="entry name" value="CRISPR-ASSOCIATED ENDONUCLEASE CAS1 1"/>
    <property type="match status" value="1"/>
</dbReference>
<proteinExistence type="inferred from homology"/>
<keyword evidence="8 10" id="KW-0464">Manganese</keyword>
<dbReference type="RefSeq" id="WP_069859659.1">
    <property type="nucleotide sequence ID" value="NZ_BDFE01000017.1"/>
</dbReference>
<feature type="binding site" evidence="10">
    <location>
        <position position="166"/>
    </location>
    <ligand>
        <name>Mn(2+)</name>
        <dbReference type="ChEBI" id="CHEBI:29035"/>
    </ligand>
</feature>
<dbReference type="CDD" id="cd09721">
    <property type="entry name" value="Cas1_I-C"/>
    <property type="match status" value="1"/>
</dbReference>
<evidence type="ECO:0000313" key="11">
    <source>
        <dbReference type="EMBL" id="GAU09433.1"/>
    </source>
</evidence>
<evidence type="ECO:0000256" key="1">
    <source>
        <dbReference type="ARBA" id="ARBA00022722"/>
    </source>
</evidence>
<dbReference type="AlphaFoldDB" id="A0A194AJD3"/>
<dbReference type="HAMAP" id="MF_01470">
    <property type="entry name" value="Cas1"/>
    <property type="match status" value="1"/>
</dbReference>
<comment type="caution">
    <text evidence="11">The sequence shown here is derived from an EMBL/GenBank/DDBJ whole genome shotgun (WGS) entry which is preliminary data.</text>
</comment>
<keyword evidence="7 10" id="KW-0238">DNA-binding</keyword>
<keyword evidence="3 10" id="KW-0255">Endonuclease</keyword>
<comment type="subunit">
    <text evidence="9 10">Homodimer, forms a heterotetramer with a Cas2 homodimer.</text>
</comment>
<dbReference type="STRING" id="1592317.DPF_2159"/>
<keyword evidence="12" id="KW-1185">Reference proteome</keyword>
<gene>
    <name evidence="10" type="primary">cas1</name>
    <name evidence="11" type="ORF">DPF_2159</name>
</gene>
<dbReference type="InterPro" id="IPR002729">
    <property type="entry name" value="CRISPR-assoc_Cas1"/>
</dbReference>
<evidence type="ECO:0000256" key="10">
    <source>
        <dbReference type="HAMAP-Rule" id="MF_01470"/>
    </source>
</evidence>
<dbReference type="NCBIfam" id="TIGR03640">
    <property type="entry name" value="cas1_DVULG"/>
    <property type="match status" value="1"/>
</dbReference>
<dbReference type="Gene3D" id="3.100.10.20">
    <property type="entry name" value="CRISPR-associated endonuclease Cas1, N-terminal domain"/>
    <property type="match status" value="1"/>
</dbReference>
<dbReference type="GO" id="GO:0051607">
    <property type="term" value="P:defense response to virus"/>
    <property type="evidence" value="ECO:0007669"/>
    <property type="project" value="UniProtKB-UniRule"/>
</dbReference>
<evidence type="ECO:0000256" key="2">
    <source>
        <dbReference type="ARBA" id="ARBA00022723"/>
    </source>
</evidence>
<dbReference type="GO" id="GO:0016787">
    <property type="term" value="F:hydrolase activity"/>
    <property type="evidence" value="ECO:0007669"/>
    <property type="project" value="UniProtKB-KW"/>
</dbReference>
<evidence type="ECO:0000256" key="4">
    <source>
        <dbReference type="ARBA" id="ARBA00022801"/>
    </source>
</evidence>
<dbReference type="Proteomes" id="UP000095200">
    <property type="component" value="Unassembled WGS sequence"/>
</dbReference>
<dbReference type="GO" id="GO:0004520">
    <property type="term" value="F:DNA endonuclease activity"/>
    <property type="evidence" value="ECO:0007669"/>
    <property type="project" value="InterPro"/>
</dbReference>
<feature type="binding site" evidence="10">
    <location>
        <position position="249"/>
    </location>
    <ligand>
        <name>Mn(2+)</name>
        <dbReference type="ChEBI" id="CHEBI:29035"/>
    </ligand>
</feature>
<dbReference type="GO" id="GO:0043571">
    <property type="term" value="P:maintenance of CRISPR repeat elements"/>
    <property type="evidence" value="ECO:0007669"/>
    <property type="project" value="UniProtKB-UniRule"/>
</dbReference>
<dbReference type="InterPro" id="IPR050646">
    <property type="entry name" value="Cas1"/>
</dbReference>
<dbReference type="Gene3D" id="1.20.120.920">
    <property type="entry name" value="CRISPR-associated endonuclease Cas1, C-terminal domain"/>
    <property type="match status" value="1"/>
</dbReference>
<protein>
    <recommendedName>
        <fullName evidence="10">CRISPR-associated endonuclease Cas1</fullName>
        <ecNumber evidence="10">3.1.-.-</ecNumber>
    </recommendedName>
</protein>
<comment type="function">
    <text evidence="10">CRISPR (clustered regularly interspaced short palindromic repeat), is an adaptive immune system that provides protection against mobile genetic elements (viruses, transposable elements and conjugative plasmids). CRISPR clusters contain spacers, sequences complementary to antecedent mobile elements, and target invading nucleic acids. CRISPR clusters are transcribed and processed into CRISPR RNA (crRNA). Acts as a dsDNA endonuclease. Involved in the integration of spacer DNA into the CRISPR cassette.</text>
</comment>
<dbReference type="EC" id="3.1.-.-" evidence="10"/>
<evidence type="ECO:0000256" key="5">
    <source>
        <dbReference type="ARBA" id="ARBA00022842"/>
    </source>
</evidence>
<evidence type="ECO:0000256" key="7">
    <source>
        <dbReference type="ARBA" id="ARBA00023125"/>
    </source>
</evidence>
<dbReference type="NCBIfam" id="TIGR00287">
    <property type="entry name" value="cas1"/>
    <property type="match status" value="1"/>
</dbReference>
<comment type="similarity">
    <text evidence="10">Belongs to the CRISPR-associated endonuclease Cas1 family.</text>
</comment>
<reference evidence="12" key="1">
    <citation type="submission" date="2016-06" db="EMBL/GenBank/DDBJ databases">
        <title>Draft genome sequence of Desulfoplanes formicivorans strain Pf12B.</title>
        <authorList>
            <person name="Watanabe M."/>
            <person name="Kojima H."/>
            <person name="Fukui M."/>
        </authorList>
    </citation>
    <scope>NUCLEOTIDE SEQUENCE [LARGE SCALE GENOMIC DNA]</scope>
    <source>
        <strain evidence="12">Pf12B</strain>
    </source>
</reference>
<dbReference type="EMBL" id="BDFE01000017">
    <property type="protein sequence ID" value="GAU09433.1"/>
    <property type="molecule type" value="Genomic_DNA"/>
</dbReference>
<keyword evidence="5 10" id="KW-0460">Magnesium</keyword>
<dbReference type="GO" id="GO:0046872">
    <property type="term" value="F:metal ion binding"/>
    <property type="evidence" value="ECO:0007669"/>
    <property type="project" value="UniProtKB-UniRule"/>
</dbReference>